<gene>
    <name evidence="1" type="ORF">KIN20_019323</name>
</gene>
<keyword evidence="2" id="KW-1185">Reference proteome</keyword>
<evidence type="ECO:0000313" key="2">
    <source>
        <dbReference type="Proteomes" id="UP001196413"/>
    </source>
</evidence>
<organism evidence="1 2">
    <name type="scientific">Parelaphostrongylus tenuis</name>
    <name type="common">Meningeal worm</name>
    <dbReference type="NCBI Taxonomy" id="148309"/>
    <lineage>
        <taxon>Eukaryota</taxon>
        <taxon>Metazoa</taxon>
        <taxon>Ecdysozoa</taxon>
        <taxon>Nematoda</taxon>
        <taxon>Chromadorea</taxon>
        <taxon>Rhabditida</taxon>
        <taxon>Rhabditina</taxon>
        <taxon>Rhabditomorpha</taxon>
        <taxon>Strongyloidea</taxon>
        <taxon>Metastrongylidae</taxon>
        <taxon>Parelaphostrongylus</taxon>
    </lineage>
</organism>
<protein>
    <submittedName>
        <fullName evidence="1">Uncharacterized protein</fullName>
    </submittedName>
</protein>
<accession>A0AAD5QST1</accession>
<reference evidence="1" key="1">
    <citation type="submission" date="2021-06" db="EMBL/GenBank/DDBJ databases">
        <title>Parelaphostrongylus tenuis whole genome reference sequence.</title>
        <authorList>
            <person name="Garwood T.J."/>
            <person name="Larsen P.A."/>
            <person name="Fountain-Jones N.M."/>
            <person name="Garbe J.R."/>
            <person name="Macchietto M.G."/>
            <person name="Kania S.A."/>
            <person name="Gerhold R.W."/>
            <person name="Richards J.E."/>
            <person name="Wolf T.M."/>
        </authorList>
    </citation>
    <scope>NUCLEOTIDE SEQUENCE</scope>
    <source>
        <strain evidence="1">MNPRO001-30</strain>
        <tissue evidence="1">Meninges</tissue>
    </source>
</reference>
<evidence type="ECO:0000313" key="1">
    <source>
        <dbReference type="EMBL" id="KAJ1360370.1"/>
    </source>
</evidence>
<dbReference type="EMBL" id="JAHQIW010003849">
    <property type="protein sequence ID" value="KAJ1360370.1"/>
    <property type="molecule type" value="Genomic_DNA"/>
</dbReference>
<sequence length="161" mass="18362">MNEDGITNTYLHNMELITEKYCTNLFRSTIPISAPVIPIGEERSENLPSEVRAAIKSMKKGTAQVLITSLPICSEPEAVIYISRYETRASGHARMKPSPWTTRREDETNGRCAGVDVPQLVKVLLLNYLNHRMSNDKILRRCGYHSRVLMTDRMNLTFTFD</sequence>
<comment type="caution">
    <text evidence="1">The sequence shown here is derived from an EMBL/GenBank/DDBJ whole genome shotgun (WGS) entry which is preliminary data.</text>
</comment>
<dbReference type="AlphaFoldDB" id="A0AAD5QST1"/>
<name>A0AAD5QST1_PARTN</name>
<dbReference type="Proteomes" id="UP001196413">
    <property type="component" value="Unassembled WGS sequence"/>
</dbReference>
<proteinExistence type="predicted"/>